<gene>
    <name evidence="1" type="ORF">E1809_12500</name>
</gene>
<evidence type="ECO:0000313" key="2">
    <source>
        <dbReference type="Proteomes" id="UP000295511"/>
    </source>
</evidence>
<sequence length="95" mass="10415">MSSGGGALAACWCCGSEYPEWRIVRLGAHPEAGVCLSCTVSLRSTARRRETSSANWPARAVLGAVDRARGAVMKRQWQHLPVFGSLLRRINRHLP</sequence>
<proteinExistence type="predicted"/>
<dbReference type="OrthoDB" id="3790091at2"/>
<organism evidence="1 2">
    <name type="scientific">Arthrobacter terricola</name>
    <dbReference type="NCBI Taxonomy" id="2547396"/>
    <lineage>
        <taxon>Bacteria</taxon>
        <taxon>Bacillati</taxon>
        <taxon>Actinomycetota</taxon>
        <taxon>Actinomycetes</taxon>
        <taxon>Micrococcales</taxon>
        <taxon>Micrococcaceae</taxon>
        <taxon>Arthrobacter</taxon>
    </lineage>
</organism>
<dbReference type="AlphaFoldDB" id="A0A4R5KIR0"/>
<accession>A0A4R5KIR0</accession>
<name>A0A4R5KIR0_9MICC</name>
<reference evidence="1 2" key="1">
    <citation type="submission" date="2019-03" db="EMBL/GenBank/DDBJ databases">
        <title>Whole genome sequence of Arthrobacter sp JH1-1.</title>
        <authorList>
            <person name="Trinh H.N."/>
        </authorList>
    </citation>
    <scope>NUCLEOTIDE SEQUENCE [LARGE SCALE GENOMIC DNA]</scope>
    <source>
        <strain evidence="1 2">JH1-1</strain>
    </source>
</reference>
<keyword evidence="2" id="KW-1185">Reference proteome</keyword>
<dbReference type="Proteomes" id="UP000295511">
    <property type="component" value="Unassembled WGS sequence"/>
</dbReference>
<comment type="caution">
    <text evidence="1">The sequence shown here is derived from an EMBL/GenBank/DDBJ whole genome shotgun (WGS) entry which is preliminary data.</text>
</comment>
<protein>
    <submittedName>
        <fullName evidence="1">Uncharacterized protein</fullName>
    </submittedName>
</protein>
<evidence type="ECO:0000313" key="1">
    <source>
        <dbReference type="EMBL" id="TDF95363.1"/>
    </source>
</evidence>
<dbReference type="EMBL" id="SMRU01000013">
    <property type="protein sequence ID" value="TDF95363.1"/>
    <property type="molecule type" value="Genomic_DNA"/>
</dbReference>